<dbReference type="AlphaFoldDB" id="A0A1G9Y8P6"/>
<feature type="transmembrane region" description="Helical" evidence="1">
    <location>
        <begin position="85"/>
        <end position="105"/>
    </location>
</feature>
<keyword evidence="1" id="KW-0472">Membrane</keyword>
<keyword evidence="1" id="KW-0812">Transmembrane</keyword>
<gene>
    <name evidence="2" type="ORF">SAMN05216360_105193</name>
</gene>
<sequence length="108" mass="11394">MMAVLARSTLKTLGVITVLVAAFVAAGVSLFKLTVGGAIALYFVVWWTLLFAVLPLRNQPETRPTHVVPGQDPGAPAAPRLREKAIWTTLVAGAAFLIALAVFPLTGL</sequence>
<dbReference type="EMBL" id="FNHS01000005">
    <property type="protein sequence ID" value="SDN04783.1"/>
    <property type="molecule type" value="Genomic_DNA"/>
</dbReference>
<evidence type="ECO:0000313" key="2">
    <source>
        <dbReference type="EMBL" id="SDN04783.1"/>
    </source>
</evidence>
<dbReference type="OrthoDB" id="9804637at2"/>
<dbReference type="RefSeq" id="WP_091715424.1">
    <property type="nucleotide sequence ID" value="NZ_FNHS01000005.1"/>
</dbReference>
<dbReference type="InterPro" id="IPR009935">
    <property type="entry name" value="DUF1467"/>
</dbReference>
<protein>
    <recommendedName>
        <fullName evidence="4">DUF1467 family protein</fullName>
    </recommendedName>
</protein>
<proteinExistence type="predicted"/>
<reference evidence="3" key="1">
    <citation type="submission" date="2016-10" db="EMBL/GenBank/DDBJ databases">
        <authorList>
            <person name="Varghese N."/>
            <person name="Submissions S."/>
        </authorList>
    </citation>
    <scope>NUCLEOTIDE SEQUENCE [LARGE SCALE GENOMIC DNA]</scope>
    <source>
        <strain evidence="3">BL47</strain>
    </source>
</reference>
<name>A0A1G9Y8P6_9HYPH</name>
<dbReference type="Proteomes" id="UP000198704">
    <property type="component" value="Unassembled WGS sequence"/>
</dbReference>
<feature type="transmembrane region" description="Helical" evidence="1">
    <location>
        <begin position="37"/>
        <end position="56"/>
    </location>
</feature>
<dbReference type="Pfam" id="PF07330">
    <property type="entry name" value="DUF1467"/>
    <property type="match status" value="1"/>
</dbReference>
<feature type="transmembrane region" description="Helical" evidence="1">
    <location>
        <begin position="12"/>
        <end position="31"/>
    </location>
</feature>
<keyword evidence="1" id="KW-1133">Transmembrane helix</keyword>
<organism evidence="2 3">
    <name type="scientific">Methylobacterium phyllostachyos</name>
    <dbReference type="NCBI Taxonomy" id="582672"/>
    <lineage>
        <taxon>Bacteria</taxon>
        <taxon>Pseudomonadati</taxon>
        <taxon>Pseudomonadota</taxon>
        <taxon>Alphaproteobacteria</taxon>
        <taxon>Hyphomicrobiales</taxon>
        <taxon>Methylobacteriaceae</taxon>
        <taxon>Methylobacterium</taxon>
    </lineage>
</organism>
<dbReference type="STRING" id="582672.SAMN05216360_105193"/>
<evidence type="ECO:0000256" key="1">
    <source>
        <dbReference type="SAM" id="Phobius"/>
    </source>
</evidence>
<keyword evidence="3" id="KW-1185">Reference proteome</keyword>
<evidence type="ECO:0000313" key="3">
    <source>
        <dbReference type="Proteomes" id="UP000198704"/>
    </source>
</evidence>
<accession>A0A1G9Y8P6</accession>
<evidence type="ECO:0008006" key="4">
    <source>
        <dbReference type="Google" id="ProtNLM"/>
    </source>
</evidence>